<feature type="binding site" evidence="1">
    <location>
        <position position="102"/>
    </location>
    <ligand>
        <name>Mn(2+)</name>
        <dbReference type="ChEBI" id="CHEBI:29035"/>
        <label>2</label>
    </ligand>
</feature>
<feature type="binding site" evidence="1">
    <location>
        <position position="363"/>
    </location>
    <ligand>
        <name>Mn(2+)</name>
        <dbReference type="ChEBI" id="CHEBI:29035"/>
        <label>2</label>
    </ligand>
</feature>
<dbReference type="InterPro" id="IPR011650">
    <property type="entry name" value="Peptidase_M20_dimer"/>
</dbReference>
<evidence type="ECO:0000313" key="3">
    <source>
        <dbReference type="EMBL" id="HIV28448.1"/>
    </source>
</evidence>
<dbReference type="PANTHER" id="PTHR11014">
    <property type="entry name" value="PEPTIDASE M20 FAMILY MEMBER"/>
    <property type="match status" value="1"/>
</dbReference>
<reference evidence="3" key="2">
    <citation type="journal article" date="2021" name="PeerJ">
        <title>Extensive microbial diversity within the chicken gut microbiome revealed by metagenomics and culture.</title>
        <authorList>
            <person name="Gilroy R."/>
            <person name="Ravi A."/>
            <person name="Getino M."/>
            <person name="Pursley I."/>
            <person name="Horton D.L."/>
            <person name="Alikhan N.F."/>
            <person name="Baker D."/>
            <person name="Gharbi K."/>
            <person name="Hall N."/>
            <person name="Watson M."/>
            <person name="Adriaenssens E.M."/>
            <person name="Foster-Nyarko E."/>
            <person name="Jarju S."/>
            <person name="Secka A."/>
            <person name="Antonio M."/>
            <person name="Oren A."/>
            <person name="Chaudhuri R.R."/>
            <person name="La Ragione R."/>
            <person name="Hildebrand F."/>
            <person name="Pallen M.J."/>
        </authorList>
    </citation>
    <scope>NUCLEOTIDE SEQUENCE</scope>
    <source>
        <strain evidence="3">CHK183-6373</strain>
    </source>
</reference>
<accession>A0A9D1PA32</accession>
<dbReference type="GO" id="GO:0016787">
    <property type="term" value="F:hydrolase activity"/>
    <property type="evidence" value="ECO:0007669"/>
    <property type="project" value="InterPro"/>
</dbReference>
<dbReference type="GO" id="GO:0046872">
    <property type="term" value="F:metal ion binding"/>
    <property type="evidence" value="ECO:0007669"/>
    <property type="project" value="UniProtKB-KW"/>
</dbReference>
<dbReference type="Pfam" id="PF07687">
    <property type="entry name" value="M20_dimer"/>
    <property type="match status" value="1"/>
</dbReference>
<evidence type="ECO:0000313" key="4">
    <source>
        <dbReference type="Proteomes" id="UP000886884"/>
    </source>
</evidence>
<dbReference type="Gene3D" id="3.40.630.10">
    <property type="entry name" value="Zn peptidases"/>
    <property type="match status" value="1"/>
</dbReference>
<dbReference type="InterPro" id="IPR036264">
    <property type="entry name" value="Bact_exopeptidase_dim_dom"/>
</dbReference>
<dbReference type="PANTHER" id="PTHR11014:SF63">
    <property type="entry name" value="METALLOPEPTIDASE, PUTATIVE (AFU_ORTHOLOGUE AFUA_6G09600)-RELATED"/>
    <property type="match status" value="1"/>
</dbReference>
<organism evidence="3 4">
    <name type="scientific">Candidatus Ornithocaccomicrobium faecavium</name>
    <dbReference type="NCBI Taxonomy" id="2840890"/>
    <lineage>
        <taxon>Bacteria</taxon>
        <taxon>Bacillati</taxon>
        <taxon>Bacillota</taxon>
        <taxon>Clostridia</taxon>
        <taxon>Candidatus Ornithocaccomicrobium</taxon>
    </lineage>
</organism>
<evidence type="ECO:0000259" key="2">
    <source>
        <dbReference type="Pfam" id="PF07687"/>
    </source>
</evidence>
<proteinExistence type="predicted"/>
<name>A0A9D1PA32_9FIRM</name>
<gene>
    <name evidence="3" type="ORF">IAA64_10775</name>
</gene>
<dbReference type="EMBL" id="DVOT01000195">
    <property type="protein sequence ID" value="HIV28448.1"/>
    <property type="molecule type" value="Genomic_DNA"/>
</dbReference>
<dbReference type="InterPro" id="IPR017439">
    <property type="entry name" value="Amidohydrolase"/>
</dbReference>
<keyword evidence="1" id="KW-0464">Manganese</keyword>
<dbReference type="NCBIfam" id="TIGR01891">
    <property type="entry name" value="amidohydrolases"/>
    <property type="match status" value="1"/>
</dbReference>
<feature type="binding site" evidence="1">
    <location>
        <position position="163"/>
    </location>
    <ligand>
        <name>Mn(2+)</name>
        <dbReference type="ChEBI" id="CHEBI:29035"/>
        <label>2</label>
    </ligand>
</feature>
<sequence length="393" mass="43136">MDRSEIMALIDEAYIVRIRRQLHMYPELEFDLPNTLALVRSELAQLGIPFTEKYGRSSIVGYINPAHNGFTLGIRADMDALPLQEKTGLPYASCIDGRMHACGHDAHTAMLLGAAKALKAIENRLPCRVLLVFQACEEGPYTGAKLMVEDGLMEEIDAICGLHVETSMETGCIGACSGVAMATSHPIIIEFFGRTSHASKPQQGVDALAMAVRCYMDLQMLLAHERDPLADECVLCIGSLHAGTTTNVTPDYAEIKISFRNFDMEFDERMLRRIRALAEHIALDAGGTAKVTDRIKAPVLYNDPQQCERLLASARKIVGAENIRPVPRRISSEDFAFYAQKKPAVFFRLGIGNEAFGSTVGGHRNDFRVDEAALPTGSAVFVQFALDQPSTIS</sequence>
<dbReference type="PIRSF" id="PIRSF005962">
    <property type="entry name" value="Pept_M20D_amidohydro"/>
    <property type="match status" value="1"/>
</dbReference>
<reference evidence="3" key="1">
    <citation type="submission" date="2020-10" db="EMBL/GenBank/DDBJ databases">
        <authorList>
            <person name="Gilroy R."/>
        </authorList>
    </citation>
    <scope>NUCLEOTIDE SEQUENCE</scope>
    <source>
        <strain evidence="3">CHK183-6373</strain>
    </source>
</reference>
<comment type="caution">
    <text evidence="3">The sequence shown here is derived from an EMBL/GenBank/DDBJ whole genome shotgun (WGS) entry which is preliminary data.</text>
</comment>
<dbReference type="Proteomes" id="UP000886884">
    <property type="component" value="Unassembled WGS sequence"/>
</dbReference>
<dbReference type="SUPFAM" id="SSF55031">
    <property type="entry name" value="Bacterial exopeptidase dimerisation domain"/>
    <property type="match status" value="1"/>
</dbReference>
<dbReference type="SUPFAM" id="SSF53187">
    <property type="entry name" value="Zn-dependent exopeptidases"/>
    <property type="match status" value="1"/>
</dbReference>
<dbReference type="Gene3D" id="3.30.70.360">
    <property type="match status" value="1"/>
</dbReference>
<feature type="binding site" evidence="1">
    <location>
        <position position="104"/>
    </location>
    <ligand>
        <name>Mn(2+)</name>
        <dbReference type="ChEBI" id="CHEBI:29035"/>
        <label>2</label>
    </ligand>
</feature>
<comment type="cofactor">
    <cofactor evidence="1">
        <name>Mn(2+)</name>
        <dbReference type="ChEBI" id="CHEBI:29035"/>
    </cofactor>
    <text evidence="1">The Mn(2+) ion enhances activity.</text>
</comment>
<dbReference type="InterPro" id="IPR002933">
    <property type="entry name" value="Peptidase_M20"/>
</dbReference>
<dbReference type="Pfam" id="PF01546">
    <property type="entry name" value="Peptidase_M20"/>
    <property type="match status" value="1"/>
</dbReference>
<evidence type="ECO:0000256" key="1">
    <source>
        <dbReference type="PIRSR" id="PIRSR005962-1"/>
    </source>
</evidence>
<dbReference type="AlphaFoldDB" id="A0A9D1PA32"/>
<protein>
    <submittedName>
        <fullName evidence="3">Amidohydrolase</fullName>
    </submittedName>
</protein>
<keyword evidence="1" id="KW-0479">Metal-binding</keyword>
<feature type="domain" description="Peptidase M20 dimerisation" evidence="2">
    <location>
        <begin position="189"/>
        <end position="282"/>
    </location>
</feature>
<feature type="binding site" evidence="1">
    <location>
        <position position="138"/>
    </location>
    <ligand>
        <name>Mn(2+)</name>
        <dbReference type="ChEBI" id="CHEBI:29035"/>
        <label>2</label>
    </ligand>
</feature>